<dbReference type="Proteomes" id="UP001153076">
    <property type="component" value="Unassembled WGS sequence"/>
</dbReference>
<name>A0A9Q1KYV1_9CARY</name>
<accession>A0A9Q1KYV1</accession>
<organism evidence="2 3">
    <name type="scientific">Carnegiea gigantea</name>
    <dbReference type="NCBI Taxonomy" id="171969"/>
    <lineage>
        <taxon>Eukaryota</taxon>
        <taxon>Viridiplantae</taxon>
        <taxon>Streptophyta</taxon>
        <taxon>Embryophyta</taxon>
        <taxon>Tracheophyta</taxon>
        <taxon>Spermatophyta</taxon>
        <taxon>Magnoliopsida</taxon>
        <taxon>eudicotyledons</taxon>
        <taxon>Gunneridae</taxon>
        <taxon>Pentapetalae</taxon>
        <taxon>Caryophyllales</taxon>
        <taxon>Cactineae</taxon>
        <taxon>Cactaceae</taxon>
        <taxon>Cactoideae</taxon>
        <taxon>Echinocereeae</taxon>
        <taxon>Carnegiea</taxon>
    </lineage>
</organism>
<dbReference type="EMBL" id="JAKOGI010000011">
    <property type="protein sequence ID" value="KAJ8451022.1"/>
    <property type="molecule type" value="Genomic_DNA"/>
</dbReference>
<protein>
    <submittedName>
        <fullName evidence="2">Uncharacterized protein</fullName>
    </submittedName>
</protein>
<evidence type="ECO:0000313" key="3">
    <source>
        <dbReference type="Proteomes" id="UP001153076"/>
    </source>
</evidence>
<proteinExistence type="predicted"/>
<evidence type="ECO:0000313" key="2">
    <source>
        <dbReference type="EMBL" id="KAJ8451022.1"/>
    </source>
</evidence>
<feature type="region of interest" description="Disordered" evidence="1">
    <location>
        <begin position="152"/>
        <end position="184"/>
    </location>
</feature>
<feature type="compositionally biased region" description="Polar residues" evidence="1">
    <location>
        <begin position="172"/>
        <end position="184"/>
    </location>
</feature>
<gene>
    <name evidence="2" type="ORF">Cgig2_026831</name>
</gene>
<dbReference type="AlphaFoldDB" id="A0A9Q1KYV1"/>
<reference evidence="2" key="1">
    <citation type="submission" date="2022-04" db="EMBL/GenBank/DDBJ databases">
        <title>Carnegiea gigantea Genome sequencing and assembly v2.</title>
        <authorList>
            <person name="Copetti D."/>
            <person name="Sanderson M.J."/>
            <person name="Burquez A."/>
            <person name="Wojciechowski M.F."/>
        </authorList>
    </citation>
    <scope>NUCLEOTIDE SEQUENCE</scope>
    <source>
        <strain evidence="2">SGP5-SGP5p</strain>
        <tissue evidence="2">Aerial part</tissue>
    </source>
</reference>
<keyword evidence="3" id="KW-1185">Reference proteome</keyword>
<sequence length="184" mass="21384">MTPIIKAYWVLACDRLKKPDRKNGSHYTTPHQCPLCLRRRGDEINSKHIFAIAAIPDDLTQWSTRQLGGLEPMTRQLGQALDRRISHLRRRPYLRLSPTHHLQRLRHRPHQRRIVEHIRHQHQINPNFTNQLSESTRQLVRSPDKLVRLDSAAHPVGLHIRPEPREQGSHVGENNSIGPESTRG</sequence>
<comment type="caution">
    <text evidence="2">The sequence shown here is derived from an EMBL/GenBank/DDBJ whole genome shotgun (WGS) entry which is preliminary data.</text>
</comment>
<evidence type="ECO:0000256" key="1">
    <source>
        <dbReference type="SAM" id="MobiDB-lite"/>
    </source>
</evidence>